<proteinExistence type="predicted"/>
<organism evidence="2 3">
    <name type="scientific">Drosophila ananassae</name>
    <name type="common">Fruit fly</name>
    <dbReference type="NCBI Taxonomy" id="7217"/>
    <lineage>
        <taxon>Eukaryota</taxon>
        <taxon>Metazoa</taxon>
        <taxon>Ecdysozoa</taxon>
        <taxon>Arthropoda</taxon>
        <taxon>Hexapoda</taxon>
        <taxon>Insecta</taxon>
        <taxon>Pterygota</taxon>
        <taxon>Neoptera</taxon>
        <taxon>Endopterygota</taxon>
        <taxon>Diptera</taxon>
        <taxon>Brachycera</taxon>
        <taxon>Muscomorpha</taxon>
        <taxon>Ephydroidea</taxon>
        <taxon>Drosophilidae</taxon>
        <taxon>Drosophila</taxon>
        <taxon>Sophophora</taxon>
    </lineage>
</organism>
<dbReference type="HOGENOM" id="CLU_763470_0_0_1"/>
<sequence>MVSTADSPEPPNPEAQLAPSDAHVVDETLKTLTKILEELAKDVDSQMGLADLQRAVDEIDRNTLGYLGEAGRGPKLDQLRTDHTLVRHAYRRSTEQMLEWSAFAASTLETLIPLLDEPVASPADQDRFWRTVAGALGTGLERAGTSLNHLQGLEATALEKQFRDMLESLRHDFGPDGVYGRRMRELKAPPADKEPPAKQTRLQPGAIETGEELSEKPLQESPPPGSLQESSCAAEGLVVGDVAEHASKGEPAGISKWCQKIGFGSNPKPKSKPKPVDQEELGRIETLQRVLTENIEDAIAFTKKLIHRLEADKRRLATLGQLNSRNQNAGTLLVAHPELRDGLVPRLKVLKRACLSYRELRCG</sequence>
<gene>
    <name evidence="2" type="primary">Dana\GF19548</name>
    <name evidence="2" type="synonym">dana_GLEANR_21591</name>
    <name evidence="2" type="ORF">GF19548</name>
</gene>
<feature type="region of interest" description="Disordered" evidence="1">
    <location>
        <begin position="212"/>
        <end position="232"/>
    </location>
</feature>
<reference evidence="2 3" key="1">
    <citation type="journal article" date="2007" name="Nature">
        <title>Evolution of genes and genomes on the Drosophila phylogeny.</title>
        <authorList>
            <consortium name="Drosophila 12 Genomes Consortium"/>
            <person name="Clark A.G."/>
            <person name="Eisen M.B."/>
            <person name="Smith D.R."/>
            <person name="Bergman C.M."/>
            <person name="Oliver B."/>
            <person name="Markow T.A."/>
            <person name="Kaufman T.C."/>
            <person name="Kellis M."/>
            <person name="Gelbart W."/>
            <person name="Iyer V.N."/>
            <person name="Pollard D.A."/>
            <person name="Sackton T.B."/>
            <person name="Larracuente A.M."/>
            <person name="Singh N.D."/>
            <person name="Abad J.P."/>
            <person name="Abt D.N."/>
            <person name="Adryan B."/>
            <person name="Aguade M."/>
            <person name="Akashi H."/>
            <person name="Anderson W.W."/>
            <person name="Aquadro C.F."/>
            <person name="Ardell D.H."/>
            <person name="Arguello R."/>
            <person name="Artieri C.G."/>
            <person name="Barbash D.A."/>
            <person name="Barker D."/>
            <person name="Barsanti P."/>
            <person name="Batterham P."/>
            <person name="Batzoglou S."/>
            <person name="Begun D."/>
            <person name="Bhutkar A."/>
            <person name="Blanco E."/>
            <person name="Bosak S.A."/>
            <person name="Bradley R.K."/>
            <person name="Brand A.D."/>
            <person name="Brent M.R."/>
            <person name="Brooks A.N."/>
            <person name="Brown R.H."/>
            <person name="Butlin R.K."/>
            <person name="Caggese C."/>
            <person name="Calvi B.R."/>
            <person name="Bernardo de Carvalho A."/>
            <person name="Caspi A."/>
            <person name="Castrezana S."/>
            <person name="Celniker S.E."/>
            <person name="Chang J.L."/>
            <person name="Chapple C."/>
            <person name="Chatterji S."/>
            <person name="Chinwalla A."/>
            <person name="Civetta A."/>
            <person name="Clifton S.W."/>
            <person name="Comeron J.M."/>
            <person name="Costello J.C."/>
            <person name="Coyne J.A."/>
            <person name="Daub J."/>
            <person name="David R.G."/>
            <person name="Delcher A.L."/>
            <person name="Delehaunty K."/>
            <person name="Do C.B."/>
            <person name="Ebling H."/>
            <person name="Edwards K."/>
            <person name="Eickbush T."/>
            <person name="Evans J.D."/>
            <person name="Filipski A."/>
            <person name="Findeiss S."/>
            <person name="Freyhult E."/>
            <person name="Fulton L."/>
            <person name="Fulton R."/>
            <person name="Garcia A.C."/>
            <person name="Gardiner A."/>
            <person name="Garfield D.A."/>
            <person name="Garvin B.E."/>
            <person name="Gibson G."/>
            <person name="Gilbert D."/>
            <person name="Gnerre S."/>
            <person name="Godfrey J."/>
            <person name="Good R."/>
            <person name="Gotea V."/>
            <person name="Gravely B."/>
            <person name="Greenberg A.J."/>
            <person name="Griffiths-Jones S."/>
            <person name="Gross S."/>
            <person name="Guigo R."/>
            <person name="Gustafson E.A."/>
            <person name="Haerty W."/>
            <person name="Hahn M.W."/>
            <person name="Halligan D.L."/>
            <person name="Halpern A.L."/>
            <person name="Halter G.M."/>
            <person name="Han M.V."/>
            <person name="Heger A."/>
            <person name="Hillier L."/>
            <person name="Hinrichs A.S."/>
            <person name="Holmes I."/>
            <person name="Hoskins R.A."/>
            <person name="Hubisz M.J."/>
            <person name="Hultmark D."/>
            <person name="Huntley M.A."/>
            <person name="Jaffe D.B."/>
            <person name="Jagadeeshan S."/>
            <person name="Jeck W.R."/>
            <person name="Johnson J."/>
            <person name="Jones C.D."/>
            <person name="Jordan W.C."/>
            <person name="Karpen G.H."/>
            <person name="Kataoka E."/>
            <person name="Keightley P.D."/>
            <person name="Kheradpour P."/>
            <person name="Kirkness E.F."/>
            <person name="Koerich L.B."/>
            <person name="Kristiansen K."/>
            <person name="Kudrna D."/>
            <person name="Kulathinal R.J."/>
            <person name="Kumar S."/>
            <person name="Kwok R."/>
            <person name="Lander E."/>
            <person name="Langley C.H."/>
            <person name="Lapoint R."/>
            <person name="Lazzaro B.P."/>
            <person name="Lee S.J."/>
            <person name="Levesque L."/>
            <person name="Li R."/>
            <person name="Lin C.F."/>
            <person name="Lin M.F."/>
            <person name="Lindblad-Toh K."/>
            <person name="Llopart A."/>
            <person name="Long M."/>
            <person name="Low L."/>
            <person name="Lozovsky E."/>
            <person name="Lu J."/>
            <person name="Luo M."/>
            <person name="Machado C.A."/>
            <person name="Makalowski W."/>
            <person name="Marzo M."/>
            <person name="Matsuda M."/>
            <person name="Matzkin L."/>
            <person name="McAllister B."/>
            <person name="McBride C.S."/>
            <person name="McKernan B."/>
            <person name="McKernan K."/>
            <person name="Mendez-Lago M."/>
            <person name="Minx P."/>
            <person name="Mollenhauer M.U."/>
            <person name="Montooth K."/>
            <person name="Mount S.M."/>
            <person name="Mu X."/>
            <person name="Myers E."/>
            <person name="Negre B."/>
            <person name="Newfeld S."/>
            <person name="Nielsen R."/>
            <person name="Noor M.A."/>
            <person name="O'Grady P."/>
            <person name="Pachter L."/>
            <person name="Papaceit M."/>
            <person name="Parisi M.J."/>
            <person name="Parisi M."/>
            <person name="Parts L."/>
            <person name="Pedersen J.S."/>
            <person name="Pesole G."/>
            <person name="Phillippy A.M."/>
            <person name="Ponting C.P."/>
            <person name="Pop M."/>
            <person name="Porcelli D."/>
            <person name="Powell J.R."/>
            <person name="Prohaska S."/>
            <person name="Pruitt K."/>
            <person name="Puig M."/>
            <person name="Quesneville H."/>
            <person name="Ram K.R."/>
            <person name="Rand D."/>
            <person name="Rasmussen M.D."/>
            <person name="Reed L.K."/>
            <person name="Reenan R."/>
            <person name="Reily A."/>
            <person name="Remington K.A."/>
            <person name="Rieger T.T."/>
            <person name="Ritchie M.G."/>
            <person name="Robin C."/>
            <person name="Rogers Y.H."/>
            <person name="Rohde C."/>
            <person name="Rozas J."/>
            <person name="Rubenfield M.J."/>
            <person name="Ruiz A."/>
            <person name="Russo S."/>
            <person name="Salzberg S.L."/>
            <person name="Sanchez-Gracia A."/>
            <person name="Saranga D.J."/>
            <person name="Sato H."/>
            <person name="Schaeffer S.W."/>
            <person name="Schatz M.C."/>
            <person name="Schlenke T."/>
            <person name="Schwartz R."/>
            <person name="Segarra C."/>
            <person name="Singh R.S."/>
            <person name="Sirot L."/>
            <person name="Sirota M."/>
            <person name="Sisneros N.B."/>
            <person name="Smith C.D."/>
            <person name="Smith T.F."/>
            <person name="Spieth J."/>
            <person name="Stage D.E."/>
            <person name="Stark A."/>
            <person name="Stephan W."/>
            <person name="Strausberg R.L."/>
            <person name="Strempel S."/>
            <person name="Sturgill D."/>
            <person name="Sutton G."/>
            <person name="Sutton G.G."/>
            <person name="Tao W."/>
            <person name="Teichmann S."/>
            <person name="Tobari Y.N."/>
            <person name="Tomimura Y."/>
            <person name="Tsolas J.M."/>
            <person name="Valente V.L."/>
            <person name="Venter E."/>
            <person name="Venter J.C."/>
            <person name="Vicario S."/>
            <person name="Vieira F.G."/>
            <person name="Vilella A.J."/>
            <person name="Villasante A."/>
            <person name="Walenz B."/>
            <person name="Wang J."/>
            <person name="Wasserman M."/>
            <person name="Watts T."/>
            <person name="Wilson D."/>
            <person name="Wilson R.K."/>
            <person name="Wing R.A."/>
            <person name="Wolfner M.F."/>
            <person name="Wong A."/>
            <person name="Wong G.K."/>
            <person name="Wu C.I."/>
            <person name="Wu G."/>
            <person name="Yamamoto D."/>
            <person name="Yang H.P."/>
            <person name="Yang S.P."/>
            <person name="Yorke J.A."/>
            <person name="Yoshida K."/>
            <person name="Zdobnov E."/>
            <person name="Zhang P."/>
            <person name="Zhang Y."/>
            <person name="Zimin A.V."/>
            <person name="Baldwin J."/>
            <person name="Abdouelleil A."/>
            <person name="Abdulkadir J."/>
            <person name="Abebe A."/>
            <person name="Abera B."/>
            <person name="Abreu J."/>
            <person name="Acer S.C."/>
            <person name="Aftuck L."/>
            <person name="Alexander A."/>
            <person name="An P."/>
            <person name="Anderson E."/>
            <person name="Anderson S."/>
            <person name="Arachi H."/>
            <person name="Azer M."/>
            <person name="Bachantsang P."/>
            <person name="Barry A."/>
            <person name="Bayul T."/>
            <person name="Berlin A."/>
            <person name="Bessette D."/>
            <person name="Bloom T."/>
            <person name="Blye J."/>
            <person name="Boguslavskiy L."/>
            <person name="Bonnet C."/>
            <person name="Boukhgalter B."/>
            <person name="Bourzgui I."/>
            <person name="Brown A."/>
            <person name="Cahill P."/>
            <person name="Channer S."/>
            <person name="Cheshatsang Y."/>
            <person name="Chuda L."/>
            <person name="Citroen M."/>
            <person name="Collymore A."/>
            <person name="Cooke P."/>
            <person name="Costello M."/>
            <person name="D'Aco K."/>
            <person name="Daza R."/>
            <person name="De Haan G."/>
            <person name="DeGray S."/>
            <person name="DeMaso C."/>
            <person name="Dhargay N."/>
            <person name="Dooley K."/>
            <person name="Dooley E."/>
            <person name="Doricent M."/>
            <person name="Dorje P."/>
            <person name="Dorjee K."/>
            <person name="Dupes A."/>
            <person name="Elong R."/>
            <person name="Falk J."/>
            <person name="Farina A."/>
            <person name="Faro S."/>
            <person name="Ferguson D."/>
            <person name="Fisher S."/>
            <person name="Foley C.D."/>
            <person name="Franke A."/>
            <person name="Friedrich D."/>
            <person name="Gadbois L."/>
            <person name="Gearin G."/>
            <person name="Gearin C.R."/>
            <person name="Giannoukos G."/>
            <person name="Goode T."/>
            <person name="Graham J."/>
            <person name="Grandbois E."/>
            <person name="Grewal S."/>
            <person name="Gyaltsen K."/>
            <person name="Hafez N."/>
            <person name="Hagos B."/>
            <person name="Hall J."/>
            <person name="Henson C."/>
            <person name="Hollinger A."/>
            <person name="Honan T."/>
            <person name="Huard M.D."/>
            <person name="Hughes L."/>
            <person name="Hurhula B."/>
            <person name="Husby M.E."/>
            <person name="Kamat A."/>
            <person name="Kanga B."/>
            <person name="Kashin S."/>
            <person name="Khazanovich D."/>
            <person name="Kisner P."/>
            <person name="Lance K."/>
            <person name="Lara M."/>
            <person name="Lee W."/>
            <person name="Lennon N."/>
            <person name="Letendre F."/>
            <person name="LeVine R."/>
            <person name="Lipovsky A."/>
            <person name="Liu X."/>
            <person name="Liu J."/>
            <person name="Liu S."/>
            <person name="Lokyitsang T."/>
            <person name="Lokyitsang Y."/>
            <person name="Lubonja R."/>
            <person name="Lui A."/>
            <person name="MacDonald P."/>
            <person name="Magnisalis V."/>
            <person name="Maru K."/>
            <person name="Matthews C."/>
            <person name="McCusker W."/>
            <person name="McDonough S."/>
            <person name="Mehta T."/>
            <person name="Meldrim J."/>
            <person name="Meneus L."/>
            <person name="Mihai O."/>
            <person name="Mihalev A."/>
            <person name="Mihova T."/>
            <person name="Mittelman R."/>
            <person name="Mlenga V."/>
            <person name="Montmayeur A."/>
            <person name="Mulrain L."/>
            <person name="Navidi A."/>
            <person name="Naylor J."/>
            <person name="Negash T."/>
            <person name="Nguyen T."/>
            <person name="Nguyen N."/>
            <person name="Nicol R."/>
            <person name="Norbu C."/>
            <person name="Norbu N."/>
            <person name="Novod N."/>
            <person name="O'Neill B."/>
            <person name="Osman S."/>
            <person name="Markiewicz E."/>
            <person name="Oyono O.L."/>
            <person name="Patti C."/>
            <person name="Phunkhang P."/>
            <person name="Pierre F."/>
            <person name="Priest M."/>
            <person name="Raghuraman S."/>
            <person name="Rege F."/>
            <person name="Reyes R."/>
            <person name="Rise C."/>
            <person name="Rogov P."/>
            <person name="Ross K."/>
            <person name="Ryan E."/>
            <person name="Settipalli S."/>
            <person name="Shea T."/>
            <person name="Sherpa N."/>
            <person name="Shi L."/>
            <person name="Shih D."/>
            <person name="Sparrow T."/>
            <person name="Spaulding J."/>
            <person name="Stalker J."/>
            <person name="Stange-Thomann N."/>
            <person name="Stavropoulos S."/>
            <person name="Stone C."/>
            <person name="Strader C."/>
            <person name="Tesfaye S."/>
            <person name="Thomson T."/>
            <person name="Thoulutsang Y."/>
            <person name="Thoulutsang D."/>
            <person name="Topham K."/>
            <person name="Topping I."/>
            <person name="Tsamla T."/>
            <person name="Vassiliev H."/>
            <person name="Vo A."/>
            <person name="Wangchuk T."/>
            <person name="Wangdi T."/>
            <person name="Weiand M."/>
            <person name="Wilkinson J."/>
            <person name="Wilson A."/>
            <person name="Yadav S."/>
            <person name="Young G."/>
            <person name="Yu Q."/>
            <person name="Zembek L."/>
            <person name="Zhong D."/>
            <person name="Zimmer A."/>
            <person name="Zwirko Z."/>
            <person name="Jaffe D.B."/>
            <person name="Alvarez P."/>
            <person name="Brockman W."/>
            <person name="Butler J."/>
            <person name="Chin C."/>
            <person name="Gnerre S."/>
            <person name="Grabherr M."/>
            <person name="Kleber M."/>
            <person name="Mauceli E."/>
            <person name="MacCallum I."/>
        </authorList>
    </citation>
    <scope>NUCLEOTIDE SEQUENCE [LARGE SCALE GENOMIC DNA]</scope>
    <source>
        <strain evidence="3">Tucson 14024-0371.13</strain>
    </source>
</reference>
<dbReference type="OMA" id="QWAFNEM"/>
<dbReference type="EMBL" id="CH902630">
    <property type="protein sequence ID" value="EDV38614.1"/>
    <property type="molecule type" value="Genomic_DNA"/>
</dbReference>
<dbReference type="Pfam" id="PF06109">
    <property type="entry name" value="HlyE"/>
    <property type="match status" value="1"/>
</dbReference>
<dbReference type="InParanoid" id="B3MXZ9"/>
<dbReference type="GeneID" id="6502304"/>
<dbReference type="Proteomes" id="UP000007801">
    <property type="component" value="Unassembled WGS sequence"/>
</dbReference>
<name>B3MXZ9_DROAN</name>
<feature type="region of interest" description="Disordered" evidence="1">
    <location>
        <begin position="1"/>
        <end position="23"/>
    </location>
</feature>
<keyword evidence="3" id="KW-1185">Reference proteome</keyword>
<evidence type="ECO:0000313" key="3">
    <source>
        <dbReference type="Proteomes" id="UP000007801"/>
    </source>
</evidence>
<dbReference type="InterPro" id="IPR027018">
    <property type="entry name" value="Hemolysin_E"/>
</dbReference>
<dbReference type="KEGG" id="dan:6502304"/>
<protein>
    <submittedName>
        <fullName evidence="2">Uncharacterized protein</fullName>
    </submittedName>
</protein>
<dbReference type="SMR" id="B3MXZ9"/>
<accession>B3MXZ9</accession>
<dbReference type="OrthoDB" id="10415478at2759"/>
<evidence type="ECO:0000256" key="1">
    <source>
        <dbReference type="SAM" id="MobiDB-lite"/>
    </source>
</evidence>
<dbReference type="PhylomeDB" id="B3MXZ9"/>
<feature type="region of interest" description="Disordered" evidence="1">
    <location>
        <begin position="258"/>
        <end position="278"/>
    </location>
</feature>
<dbReference type="AlphaFoldDB" id="B3MXZ9"/>
<evidence type="ECO:0000313" key="2">
    <source>
        <dbReference type="EMBL" id="EDV38614.1"/>
    </source>
</evidence>
<dbReference type="Gene3D" id="1.20.1170.10">
    <property type="match status" value="1"/>
</dbReference>
<dbReference type="GO" id="GO:0044179">
    <property type="term" value="P:hemolysis in another organism"/>
    <property type="evidence" value="ECO:0007669"/>
    <property type="project" value="InterPro"/>
</dbReference>